<feature type="region of interest" description="Disordered" evidence="1">
    <location>
        <begin position="366"/>
        <end position="391"/>
    </location>
</feature>
<evidence type="ECO:0000313" key="2">
    <source>
        <dbReference type="EMBL" id="KAG7046864.1"/>
    </source>
</evidence>
<organism evidence="2 3">
    <name type="scientific">Colletotrichum scovillei</name>
    <dbReference type="NCBI Taxonomy" id="1209932"/>
    <lineage>
        <taxon>Eukaryota</taxon>
        <taxon>Fungi</taxon>
        <taxon>Dikarya</taxon>
        <taxon>Ascomycota</taxon>
        <taxon>Pezizomycotina</taxon>
        <taxon>Sordariomycetes</taxon>
        <taxon>Hypocreomycetidae</taxon>
        <taxon>Glomerellales</taxon>
        <taxon>Glomerellaceae</taxon>
        <taxon>Colletotrichum</taxon>
        <taxon>Colletotrichum acutatum species complex</taxon>
    </lineage>
</organism>
<protein>
    <recommendedName>
        <fullName evidence="4">Phytanoyl-CoA dioxygenase</fullName>
    </recommendedName>
</protein>
<dbReference type="InterPro" id="IPR008775">
    <property type="entry name" value="Phytyl_CoA_dOase-like"/>
</dbReference>
<dbReference type="SUPFAM" id="SSF51197">
    <property type="entry name" value="Clavaminate synthase-like"/>
    <property type="match status" value="1"/>
</dbReference>
<accession>A0A9P7R3G9</accession>
<evidence type="ECO:0000313" key="3">
    <source>
        <dbReference type="Proteomes" id="UP000699042"/>
    </source>
</evidence>
<dbReference type="Proteomes" id="UP000699042">
    <property type="component" value="Unassembled WGS sequence"/>
</dbReference>
<keyword evidence="3" id="KW-1185">Reference proteome</keyword>
<dbReference type="Pfam" id="PF05721">
    <property type="entry name" value="PhyH"/>
    <property type="match status" value="1"/>
</dbReference>
<reference evidence="2" key="1">
    <citation type="submission" date="2021-05" db="EMBL/GenBank/DDBJ databases">
        <title>Comparative genomics of three Colletotrichum scovillei strains and genetic complementation revealed genes involved fungal growth and virulence on chili pepper.</title>
        <authorList>
            <person name="Hsieh D.-K."/>
            <person name="Chuang S.-C."/>
            <person name="Chen C.-Y."/>
            <person name="Chao Y.-T."/>
            <person name="Lu M.-Y.J."/>
            <person name="Lee M.-H."/>
            <person name="Shih M.-C."/>
        </authorList>
    </citation>
    <scope>NUCLEOTIDE SEQUENCE</scope>
    <source>
        <strain evidence="2">Coll-153</strain>
    </source>
</reference>
<feature type="region of interest" description="Disordered" evidence="1">
    <location>
        <begin position="15"/>
        <end position="35"/>
    </location>
</feature>
<evidence type="ECO:0008006" key="4">
    <source>
        <dbReference type="Google" id="ProtNLM"/>
    </source>
</evidence>
<dbReference type="GO" id="GO:0048244">
    <property type="term" value="F:phytanoyl-CoA dioxygenase activity"/>
    <property type="evidence" value="ECO:0007669"/>
    <property type="project" value="InterPro"/>
</dbReference>
<evidence type="ECO:0000256" key="1">
    <source>
        <dbReference type="SAM" id="MobiDB-lite"/>
    </source>
</evidence>
<gene>
    <name evidence="2" type="ORF">JMJ77_015082</name>
</gene>
<dbReference type="PANTHER" id="PTHR21308">
    <property type="entry name" value="PHYTANOYL-COA ALPHA-HYDROXYLASE"/>
    <property type="match status" value="1"/>
</dbReference>
<dbReference type="InterPro" id="IPR047128">
    <property type="entry name" value="PhyH"/>
</dbReference>
<dbReference type="EMBL" id="JAESDN010000008">
    <property type="protein sequence ID" value="KAG7046864.1"/>
    <property type="molecule type" value="Genomic_DNA"/>
</dbReference>
<comment type="caution">
    <text evidence="2">The sequence shown here is derived from an EMBL/GenBank/DDBJ whole genome shotgun (WGS) entry which is preliminary data.</text>
</comment>
<sequence>MWRAPAHYTYSKMAIKNGPANGSHSPSTSSSRLFSKSETTAVERFATTCSQRASPEDYQLAASIEKNIPIYDLPEYSTLSDSERTELQDEWYRVLISGPGVFVTKGLFRDKALIQSANAAFASIIEDEKKSGTAKGDHFASAGKNDRIWNSFSKHGLKDPASFVDYYSNPYLGLISSAWLGHGYRITAQVNNTKPGASPQVCHRDYHVGFQTAEAAAQIPRATQIASQLLTLQGAVAHSAVPLESGPTRLLPFSQMFEAGYVSYRRPEFNDYFLKNYVALPLEVGDGLFFNPALFHAAGKNESSDVYRMANLLQISSPFGKPMESVDAVPLVEKSWDHLLKLYENEGLSARIKSFIAAVAEGYPFPTNLDNNPPRNEGMAPESEQDNVTQSLVEKRSITEAVEALKAFVKRSSA</sequence>
<dbReference type="Gene3D" id="2.60.120.620">
    <property type="entry name" value="q2cbj1_9rhob like domain"/>
    <property type="match status" value="1"/>
</dbReference>
<name>A0A9P7R3G9_9PEZI</name>
<feature type="compositionally biased region" description="Polar residues" evidence="1">
    <location>
        <begin position="20"/>
        <end position="35"/>
    </location>
</feature>
<dbReference type="PANTHER" id="PTHR21308:SF8">
    <property type="entry name" value="PHYTANOYL-COA DIOXYGENASE FAMILY PROTEIN (AFU_ORTHOLOGUE AFUA_2G09620)"/>
    <property type="match status" value="1"/>
</dbReference>
<dbReference type="GO" id="GO:0001561">
    <property type="term" value="P:fatty acid alpha-oxidation"/>
    <property type="evidence" value="ECO:0007669"/>
    <property type="project" value="InterPro"/>
</dbReference>
<dbReference type="AlphaFoldDB" id="A0A9P7R3G9"/>
<proteinExistence type="predicted"/>